<feature type="binding site" evidence="9">
    <location>
        <position position="223"/>
    </location>
    <ligand>
        <name>[4Fe-4S] cluster</name>
        <dbReference type="ChEBI" id="CHEBI:49883"/>
        <label>2</label>
    </ligand>
</feature>
<keyword evidence="8 9" id="KW-0411">Iron-sulfur</keyword>
<evidence type="ECO:0000256" key="6">
    <source>
        <dbReference type="ARBA" id="ARBA00023002"/>
    </source>
</evidence>
<evidence type="ECO:0000313" key="11">
    <source>
        <dbReference type="EMBL" id="SDY66420.1"/>
    </source>
</evidence>
<comment type="subcellular location">
    <subcellularLocation>
        <location evidence="9">Cytoplasm</location>
    </subcellularLocation>
</comment>
<feature type="binding site" evidence="9">
    <location>
        <position position="143"/>
    </location>
    <ligand>
        <name>cob(II)alamin</name>
        <dbReference type="ChEBI" id="CHEBI:16304"/>
    </ligand>
</feature>
<dbReference type="PROSITE" id="PS00198">
    <property type="entry name" value="4FE4S_FER_1"/>
    <property type="match status" value="1"/>
</dbReference>
<feature type="binding site" evidence="9">
    <location>
        <position position="257"/>
    </location>
    <ligand>
        <name>[4Fe-4S] cluster</name>
        <dbReference type="ChEBI" id="CHEBI:49883"/>
        <label>1</label>
    </ligand>
</feature>
<feature type="binding site" evidence="9">
    <location>
        <position position="178"/>
    </location>
    <ligand>
        <name>cob(II)alamin</name>
        <dbReference type="ChEBI" id="CHEBI:16304"/>
    </ligand>
</feature>
<dbReference type="GO" id="GO:0005737">
    <property type="term" value="C:cytoplasm"/>
    <property type="evidence" value="ECO:0007669"/>
    <property type="project" value="UniProtKB-SubCell"/>
</dbReference>
<feature type="binding site" evidence="9">
    <location>
        <position position="200"/>
    </location>
    <ligand>
        <name>[4Fe-4S] cluster</name>
        <dbReference type="ChEBI" id="CHEBI:49883"/>
        <label>1</label>
    </ligand>
</feature>
<keyword evidence="9" id="KW-0170">Cobalt</keyword>
<comment type="catalytic activity">
    <reaction evidence="9">
        <text>epoxyqueuosine(34) in tRNA + AH2 = queuosine(34) in tRNA + A + H2O</text>
        <dbReference type="Rhea" id="RHEA:32159"/>
        <dbReference type="Rhea" id="RHEA-COMP:18571"/>
        <dbReference type="Rhea" id="RHEA-COMP:18582"/>
        <dbReference type="ChEBI" id="CHEBI:13193"/>
        <dbReference type="ChEBI" id="CHEBI:15377"/>
        <dbReference type="ChEBI" id="CHEBI:17499"/>
        <dbReference type="ChEBI" id="CHEBI:194431"/>
        <dbReference type="ChEBI" id="CHEBI:194443"/>
        <dbReference type="EC" id="1.17.99.6"/>
    </reaction>
</comment>
<comment type="pathway">
    <text evidence="9">tRNA modification; tRNA-queuosine biosynthesis.</text>
</comment>
<accession>A0A1H3LQ24</accession>
<dbReference type="AlphaFoldDB" id="A0A1H3LQ24"/>
<dbReference type="EMBL" id="FNOY01000051">
    <property type="protein sequence ID" value="SDY66420.1"/>
    <property type="molecule type" value="Genomic_DNA"/>
</dbReference>
<keyword evidence="4 9" id="KW-0479">Metal-binding</keyword>
<feature type="binding site" evidence="9">
    <location>
        <position position="207"/>
    </location>
    <ligand>
        <name>[4Fe-4S] cluster</name>
        <dbReference type="ChEBI" id="CHEBI:49883"/>
        <label>2</label>
    </ligand>
</feature>
<feature type="binding site" evidence="9">
    <location>
        <position position="203"/>
    </location>
    <ligand>
        <name>[4Fe-4S] cluster</name>
        <dbReference type="ChEBI" id="CHEBI:49883"/>
        <label>1</label>
    </ligand>
</feature>
<sequence>MNNKDTDWRWLSEQIKLWGRQLGFQEVRISDAHADVATVEAGLSDWLENQFHGEMDYMAKHGTKRTRPPELVPGTLRVISVRMNNKPVNMEESWTALQDGSRAFISRYALGRDYHKVLRARLQKLAEKITEQVGEFGYRAFSDSAPVMEVEWASRSGLGWRGKHTLLLSRDAGSFFFLGELYTDLPLTVDDPVASYCGSCTRCLDICPTQAIVAPYRLDARRCISYLTIELKGSIPEDLRALIGNRVYGCDDCQLVCPWNKFSQFTQEADFAVRHGLDNVSLIELFAWDKETFEARLAGSPIRRIGYEQWLRNLAVGLGNAPSSPAVIGALQARRRDPSPLVREHVEWALGQHRLTKE</sequence>
<feature type="binding site" evidence="9">
    <location>
        <position position="232"/>
    </location>
    <ligand>
        <name>tRNA</name>
        <dbReference type="ChEBI" id="CHEBI:17843"/>
    </ligand>
</feature>
<evidence type="ECO:0000313" key="12">
    <source>
        <dbReference type="Proteomes" id="UP000198640"/>
    </source>
</evidence>
<dbReference type="Gene3D" id="3.30.70.20">
    <property type="match status" value="1"/>
</dbReference>
<evidence type="ECO:0000256" key="5">
    <source>
        <dbReference type="ARBA" id="ARBA00022785"/>
    </source>
</evidence>
<keyword evidence="9" id="KW-0846">Cobalamin</keyword>
<dbReference type="InterPro" id="IPR017900">
    <property type="entry name" value="4Fe4S_Fe_S_CS"/>
</dbReference>
<feature type="binding site" evidence="9">
    <location>
        <position position="65"/>
    </location>
    <ligand>
        <name>cob(II)alamin</name>
        <dbReference type="ChEBI" id="CHEBI:16304"/>
    </ligand>
</feature>
<feature type="binding site" evidence="9">
    <location>
        <position position="197"/>
    </location>
    <ligand>
        <name>[4Fe-4S] cluster</name>
        <dbReference type="ChEBI" id="CHEBI:49883"/>
        <label>1</label>
    </ligand>
</feature>
<dbReference type="InterPro" id="IPR004453">
    <property type="entry name" value="QueG"/>
</dbReference>
<dbReference type="FunFam" id="3.30.70.20:FF:000017">
    <property type="entry name" value="Epoxyqueuosine reductase"/>
    <property type="match status" value="1"/>
</dbReference>
<dbReference type="RefSeq" id="WP_245725182.1">
    <property type="nucleotide sequence ID" value="NZ_FNOY01000051.1"/>
</dbReference>
<dbReference type="InterPro" id="IPR013542">
    <property type="entry name" value="QueG_DUF1730"/>
</dbReference>
<dbReference type="PANTHER" id="PTHR30002:SF4">
    <property type="entry name" value="EPOXYQUEUOSINE REDUCTASE"/>
    <property type="match status" value="1"/>
</dbReference>
<comment type="subunit">
    <text evidence="9">Monomer.</text>
</comment>
<evidence type="ECO:0000256" key="7">
    <source>
        <dbReference type="ARBA" id="ARBA00023004"/>
    </source>
</evidence>
<dbReference type="STRING" id="44576.SAMN05421881_105124"/>
<dbReference type="Pfam" id="PF08331">
    <property type="entry name" value="QueG_DUF1730"/>
    <property type="match status" value="1"/>
</dbReference>
<comment type="similarity">
    <text evidence="9">Belongs to the QueG family.</text>
</comment>
<dbReference type="PANTHER" id="PTHR30002">
    <property type="entry name" value="EPOXYQUEUOSINE REDUCTASE"/>
    <property type="match status" value="1"/>
</dbReference>
<comment type="caution">
    <text evidence="9">Lacks conserved residue(s) required for the propagation of feature annotation.</text>
</comment>
<dbReference type="SUPFAM" id="SSF54862">
    <property type="entry name" value="4Fe-4S ferredoxins"/>
    <property type="match status" value="1"/>
</dbReference>
<dbReference type="GO" id="GO:0008616">
    <property type="term" value="P:tRNA queuosine(34) biosynthetic process"/>
    <property type="evidence" value="ECO:0007669"/>
    <property type="project" value="UniProtKB-UniRule"/>
</dbReference>
<dbReference type="GO" id="GO:0051539">
    <property type="term" value="F:4 iron, 4 sulfur cluster binding"/>
    <property type="evidence" value="ECO:0007669"/>
    <property type="project" value="UniProtKB-KW"/>
</dbReference>
<dbReference type="Proteomes" id="UP000198640">
    <property type="component" value="Unassembled WGS sequence"/>
</dbReference>
<dbReference type="Pfam" id="PF13484">
    <property type="entry name" value="Fer4_16"/>
    <property type="match status" value="1"/>
</dbReference>
<name>A0A1H3LQ24_9PROT</name>
<dbReference type="EC" id="1.17.99.6" evidence="9"/>
<dbReference type="InterPro" id="IPR017896">
    <property type="entry name" value="4Fe4S_Fe-S-bd"/>
</dbReference>
<keyword evidence="7 9" id="KW-0408">Iron</keyword>
<reference evidence="11 12" key="1">
    <citation type="submission" date="2016-10" db="EMBL/GenBank/DDBJ databases">
        <authorList>
            <person name="de Groot N.N."/>
        </authorList>
    </citation>
    <scope>NUCLEOTIDE SEQUENCE [LARGE SCALE GENOMIC DNA]</scope>
    <source>
        <strain evidence="11 12">Nm1</strain>
    </source>
</reference>
<comment type="function">
    <text evidence="9">Catalyzes the conversion of epoxyqueuosine (oQ) to queuosine (Q), which is a hypermodified base found in the wobble positions of tRNA(Asp), tRNA(Asn), tRNA(His) and tRNA(Tyr).</text>
</comment>
<dbReference type="NCBIfam" id="TIGR00276">
    <property type="entry name" value="tRNA epoxyqueuosine(34) reductase QueG"/>
    <property type="match status" value="1"/>
</dbReference>
<dbReference type="GO" id="GO:0046872">
    <property type="term" value="F:metal ion binding"/>
    <property type="evidence" value="ECO:0007669"/>
    <property type="project" value="UniProtKB-KW"/>
</dbReference>
<keyword evidence="5 9" id="KW-0671">Queuosine biosynthesis</keyword>
<evidence type="ECO:0000256" key="9">
    <source>
        <dbReference type="HAMAP-Rule" id="MF_00916"/>
    </source>
</evidence>
<evidence type="ECO:0000259" key="10">
    <source>
        <dbReference type="PROSITE" id="PS51379"/>
    </source>
</evidence>
<evidence type="ECO:0000256" key="4">
    <source>
        <dbReference type="ARBA" id="ARBA00022723"/>
    </source>
</evidence>
<evidence type="ECO:0000256" key="1">
    <source>
        <dbReference type="ARBA" id="ARBA00022485"/>
    </source>
</evidence>
<keyword evidence="3 9" id="KW-0819">tRNA processing</keyword>
<dbReference type="GO" id="GO:0052693">
    <property type="term" value="F:epoxyqueuosine reductase activity"/>
    <property type="evidence" value="ECO:0007669"/>
    <property type="project" value="UniProtKB-UniRule"/>
</dbReference>
<dbReference type="HAMAP" id="MF_00916">
    <property type="entry name" value="QueG"/>
    <property type="match status" value="1"/>
</dbReference>
<evidence type="ECO:0000256" key="8">
    <source>
        <dbReference type="ARBA" id="ARBA00023014"/>
    </source>
</evidence>
<evidence type="ECO:0000256" key="3">
    <source>
        <dbReference type="ARBA" id="ARBA00022694"/>
    </source>
</evidence>
<comment type="cofactor">
    <cofactor evidence="9">
        <name>cob(II)alamin</name>
        <dbReference type="ChEBI" id="CHEBI:16304"/>
    </cofactor>
</comment>
<feature type="binding site" evidence="9">
    <location>
        <begin position="250"/>
        <end position="251"/>
    </location>
    <ligand>
        <name>cob(II)alamin</name>
        <dbReference type="ChEBI" id="CHEBI:16304"/>
    </ligand>
</feature>
<keyword evidence="2 9" id="KW-0963">Cytoplasm</keyword>
<dbReference type="GO" id="GO:0031419">
    <property type="term" value="F:cobalamin binding"/>
    <property type="evidence" value="ECO:0007669"/>
    <property type="project" value="UniProtKB-KW"/>
</dbReference>
<feature type="active site" description="Proton donor" evidence="9">
    <location>
        <position position="143"/>
    </location>
</feature>
<keyword evidence="1 9" id="KW-0004">4Fe-4S</keyword>
<protein>
    <recommendedName>
        <fullName evidence="9">Epoxyqueuosine reductase</fullName>
        <ecNumber evidence="9">1.17.99.6</ecNumber>
    </recommendedName>
    <alternativeName>
        <fullName evidence="9">Queuosine biosynthesis protein QueG</fullName>
    </alternativeName>
</protein>
<proteinExistence type="inferred from homology"/>
<evidence type="ECO:0000256" key="2">
    <source>
        <dbReference type="ARBA" id="ARBA00022490"/>
    </source>
</evidence>
<feature type="binding site" evidence="9">
    <location>
        <position position="253"/>
    </location>
    <ligand>
        <name>[4Fe-4S] cluster</name>
        <dbReference type="ChEBI" id="CHEBI:49883"/>
        <label>2</label>
    </ligand>
</feature>
<dbReference type="PROSITE" id="PS51379">
    <property type="entry name" value="4FE4S_FER_2"/>
    <property type="match status" value="1"/>
</dbReference>
<organism evidence="11 12">
    <name type="scientific">Nitrosomonas halophila</name>
    <dbReference type="NCBI Taxonomy" id="44576"/>
    <lineage>
        <taxon>Bacteria</taxon>
        <taxon>Pseudomonadati</taxon>
        <taxon>Pseudomonadota</taxon>
        <taxon>Betaproteobacteria</taxon>
        <taxon>Nitrosomonadales</taxon>
        <taxon>Nitrosomonadaceae</taxon>
        <taxon>Nitrosomonas</taxon>
    </lineage>
</organism>
<keyword evidence="12" id="KW-1185">Reference proteome</keyword>
<keyword evidence="6 9" id="KW-0560">Oxidoreductase</keyword>
<feature type="binding site" evidence="9">
    <location>
        <position position="250"/>
    </location>
    <ligand>
        <name>[4Fe-4S] cluster</name>
        <dbReference type="ChEBI" id="CHEBI:49883"/>
        <label>2</label>
    </ligand>
</feature>
<comment type="cofactor">
    <cofactor evidence="9">
        <name>[4Fe-4S] cluster</name>
        <dbReference type="ChEBI" id="CHEBI:49883"/>
    </cofactor>
    <text evidence="9">Binds 2 [4Fe-4S] clusters per monomer.</text>
</comment>
<feature type="binding site" evidence="9">
    <location>
        <position position="167"/>
    </location>
    <ligand>
        <name>cob(II)alamin</name>
        <dbReference type="ChEBI" id="CHEBI:16304"/>
    </ligand>
</feature>
<feature type="domain" description="4Fe-4S ferredoxin-type" evidence="10">
    <location>
        <begin position="185"/>
        <end position="217"/>
    </location>
</feature>
<dbReference type="UniPathway" id="UPA00392"/>
<feature type="binding site" evidence="9">
    <location>
        <position position="225"/>
    </location>
    <ligand>
        <name>cob(II)alamin</name>
        <dbReference type="ChEBI" id="CHEBI:16304"/>
    </ligand>
</feature>
<gene>
    <name evidence="9" type="primary">queG</name>
    <name evidence="11" type="ORF">SAMN05421881_105124</name>
</gene>